<evidence type="ECO:0000313" key="2">
    <source>
        <dbReference type="EMBL" id="CAL4945084.1"/>
    </source>
</evidence>
<feature type="region of interest" description="Disordered" evidence="1">
    <location>
        <begin position="1"/>
        <end position="44"/>
    </location>
</feature>
<keyword evidence="3" id="KW-1185">Reference proteome</keyword>
<evidence type="ECO:0000313" key="3">
    <source>
        <dbReference type="Proteomes" id="UP001497457"/>
    </source>
</evidence>
<gene>
    <name evidence="2" type="ORF">URODEC1_LOCUS35235</name>
</gene>
<organism evidence="2 3">
    <name type="scientific">Urochloa decumbens</name>
    <dbReference type="NCBI Taxonomy" id="240449"/>
    <lineage>
        <taxon>Eukaryota</taxon>
        <taxon>Viridiplantae</taxon>
        <taxon>Streptophyta</taxon>
        <taxon>Embryophyta</taxon>
        <taxon>Tracheophyta</taxon>
        <taxon>Spermatophyta</taxon>
        <taxon>Magnoliopsida</taxon>
        <taxon>Liliopsida</taxon>
        <taxon>Poales</taxon>
        <taxon>Poaceae</taxon>
        <taxon>PACMAD clade</taxon>
        <taxon>Panicoideae</taxon>
        <taxon>Panicodae</taxon>
        <taxon>Paniceae</taxon>
        <taxon>Melinidinae</taxon>
        <taxon>Urochloa</taxon>
    </lineage>
</organism>
<evidence type="ECO:0000256" key="1">
    <source>
        <dbReference type="SAM" id="MobiDB-lite"/>
    </source>
</evidence>
<name>A0ABC8YMP3_9POAL</name>
<dbReference type="EMBL" id="OZ075126">
    <property type="protein sequence ID" value="CAL4945084.1"/>
    <property type="molecule type" value="Genomic_DNA"/>
</dbReference>
<accession>A0ABC8YMP3</accession>
<reference evidence="3" key="1">
    <citation type="submission" date="2024-06" db="EMBL/GenBank/DDBJ databases">
        <authorList>
            <person name="Ryan C."/>
        </authorList>
    </citation>
    <scope>NUCLEOTIDE SEQUENCE [LARGE SCALE GENOMIC DNA]</scope>
</reference>
<protein>
    <recommendedName>
        <fullName evidence="4">F-box protein</fullName>
    </recommendedName>
</protein>
<evidence type="ECO:0008006" key="4">
    <source>
        <dbReference type="Google" id="ProtNLM"/>
    </source>
</evidence>
<dbReference type="AlphaFoldDB" id="A0ABC8YMP3"/>
<reference evidence="2 3" key="2">
    <citation type="submission" date="2024-10" db="EMBL/GenBank/DDBJ databases">
        <authorList>
            <person name="Ryan C."/>
        </authorList>
    </citation>
    <scope>NUCLEOTIDE SEQUENCE [LARGE SCALE GENOMIC DNA]</scope>
</reference>
<dbReference type="Proteomes" id="UP001497457">
    <property type="component" value="Chromosome 16b"/>
</dbReference>
<proteinExistence type="predicted"/>
<sequence>MAKKKARGDEMEAAAAESVGNSSTATRKRTRTGGSSITWSAPPPPGSGIMCDDVLRSIFARVPARTAVASMALSKHHRLLIHCPDFRALHRRLAPPLPRPHVAYVATAKLRRSGGGGARGSDLVSGYHGFHIAGGGSNAPMRALAGPTYLGKSIRERDRDRERATWSGKELLVYDALGGAREQPRLRTLLSDRPVDLDGEISSESLYIDGTVYLLQLCRSAILAIDVDGETVTTIDLPGKCWPWRRRAMSTLLVVSGRPCVELEEDGDGRALWSVDAHDGAPMGDEDNKDGKLFMYCYETKKKMAERNLPTSKTPDRSDYALCWGYKPTLISPGSIVGEVVNQDDERRRDCTAEIMAALKPVDERHRRIGQEETLDTVCFMEFLLRIMRALPENMQDVNT</sequence>